<proteinExistence type="predicted"/>
<reference evidence="1" key="1">
    <citation type="submission" date="2022-07" db="EMBL/GenBank/DDBJ databases">
        <title>Genome Sequence of Phlebia brevispora.</title>
        <authorList>
            <person name="Buettner E."/>
        </authorList>
    </citation>
    <scope>NUCLEOTIDE SEQUENCE</scope>
    <source>
        <strain evidence="1">MPL23</strain>
    </source>
</reference>
<protein>
    <submittedName>
        <fullName evidence="1">Uncharacterized protein</fullName>
    </submittedName>
</protein>
<comment type="caution">
    <text evidence="1">The sequence shown here is derived from an EMBL/GenBank/DDBJ whole genome shotgun (WGS) entry which is preliminary data.</text>
</comment>
<organism evidence="1 2">
    <name type="scientific">Phlebia brevispora</name>
    <dbReference type="NCBI Taxonomy" id="194682"/>
    <lineage>
        <taxon>Eukaryota</taxon>
        <taxon>Fungi</taxon>
        <taxon>Dikarya</taxon>
        <taxon>Basidiomycota</taxon>
        <taxon>Agaricomycotina</taxon>
        <taxon>Agaricomycetes</taxon>
        <taxon>Polyporales</taxon>
        <taxon>Meruliaceae</taxon>
        <taxon>Phlebia</taxon>
    </lineage>
</organism>
<accession>A0ACC1T4H7</accession>
<dbReference type="EMBL" id="JANHOG010000593">
    <property type="protein sequence ID" value="KAJ3552985.1"/>
    <property type="molecule type" value="Genomic_DNA"/>
</dbReference>
<evidence type="ECO:0000313" key="2">
    <source>
        <dbReference type="Proteomes" id="UP001148662"/>
    </source>
</evidence>
<dbReference type="Proteomes" id="UP001148662">
    <property type="component" value="Unassembled WGS sequence"/>
</dbReference>
<keyword evidence="2" id="KW-1185">Reference proteome</keyword>
<evidence type="ECO:0000313" key="1">
    <source>
        <dbReference type="EMBL" id="KAJ3552985.1"/>
    </source>
</evidence>
<name>A0ACC1T4H7_9APHY</name>
<gene>
    <name evidence="1" type="ORF">NM688_g3862</name>
</gene>
<sequence length="230" mass="25309">MVYELYPLRSIVGVASRGFLFPRHVDGQVILWDRRCIAPGRGVGRLWMGEKTPPWCMSACWSADGNQIYAGRRNGTVDVWDVRQTGQAHIGTPRILKTLRNPVSSGVVSCVVAFPDGRHIACASNDNIRLWNVAEAGEPDVFGRMKSGVQFKIIPGHHGGFISSMLVDRAARFLVSASSNRGWHGESTRTVFVHEIKNVCAVSWNLASVLYIHPGGTSIYRTRGSYTALA</sequence>